<keyword evidence="4" id="KW-1185">Reference proteome</keyword>
<evidence type="ECO:0000313" key="3">
    <source>
        <dbReference type="EMBL" id="OKS88295.1"/>
    </source>
</evidence>
<feature type="transmembrane region" description="Helical" evidence="1">
    <location>
        <begin position="85"/>
        <end position="103"/>
    </location>
</feature>
<accession>A0A1Q6A2Q3</accession>
<keyword evidence="1" id="KW-1133">Transmembrane helix</keyword>
<keyword evidence="1" id="KW-0812">Transmembrane</keyword>
<dbReference type="InterPro" id="IPR005804">
    <property type="entry name" value="FA_desaturase_dom"/>
</dbReference>
<feature type="domain" description="Fatty acid desaturase" evidence="2">
    <location>
        <begin position="52"/>
        <end position="154"/>
    </location>
</feature>
<evidence type="ECO:0000256" key="1">
    <source>
        <dbReference type="SAM" id="Phobius"/>
    </source>
</evidence>
<organism evidence="3 4">
    <name type="scientific">Mucilaginibacter polytrichastri</name>
    <dbReference type="NCBI Taxonomy" id="1302689"/>
    <lineage>
        <taxon>Bacteria</taxon>
        <taxon>Pseudomonadati</taxon>
        <taxon>Bacteroidota</taxon>
        <taxon>Sphingobacteriia</taxon>
        <taxon>Sphingobacteriales</taxon>
        <taxon>Sphingobacteriaceae</taxon>
        <taxon>Mucilaginibacter</taxon>
    </lineage>
</organism>
<sequence>MSLIEQKHINSVTSTPSSGGWGAGAFFAVLIIGGWALSTILLMQWHFSFTNPLVYIFVLVQMHLYTGLFITAHDAMHGTVSANKTINNAAGFIATFVYAAFWYPKLYTKHHQHHQHVHTEEDPDYHQGGFFSWYTRFIRNYLSIWQVVWMAVLFNILKIWISQPNLLLFWVAPSLLSTLQLFYFGTYQPHKGEHDNVYHSRTQKRNHVVAFLSCYFFGYHYEHHASPGTPWWRLWKAPLPPKGGV</sequence>
<evidence type="ECO:0000313" key="4">
    <source>
        <dbReference type="Proteomes" id="UP000186720"/>
    </source>
</evidence>
<dbReference type="AlphaFoldDB" id="A0A1Q6A2Q3"/>
<keyword evidence="1" id="KW-0472">Membrane</keyword>
<dbReference type="STRING" id="1302689.RG47T_3761"/>
<feature type="transmembrane region" description="Helical" evidence="1">
    <location>
        <begin position="20"/>
        <end position="42"/>
    </location>
</feature>
<name>A0A1Q6A2Q3_9SPHI</name>
<dbReference type="EMBL" id="MPPL01000001">
    <property type="protein sequence ID" value="OKS88295.1"/>
    <property type="molecule type" value="Genomic_DNA"/>
</dbReference>
<protein>
    <submittedName>
        <fullName evidence="3">Beta-carotene ketolase</fullName>
    </submittedName>
</protein>
<feature type="transmembrane region" description="Helical" evidence="1">
    <location>
        <begin position="54"/>
        <end position="73"/>
    </location>
</feature>
<feature type="transmembrane region" description="Helical" evidence="1">
    <location>
        <begin position="167"/>
        <end position="184"/>
    </location>
</feature>
<gene>
    <name evidence="3" type="ORF">RG47T_3761</name>
</gene>
<evidence type="ECO:0000259" key="2">
    <source>
        <dbReference type="Pfam" id="PF00487"/>
    </source>
</evidence>
<dbReference type="Pfam" id="PF00487">
    <property type="entry name" value="FA_desaturase"/>
    <property type="match status" value="1"/>
</dbReference>
<dbReference type="Proteomes" id="UP000186720">
    <property type="component" value="Unassembled WGS sequence"/>
</dbReference>
<feature type="transmembrane region" description="Helical" evidence="1">
    <location>
        <begin position="141"/>
        <end position="161"/>
    </location>
</feature>
<comment type="caution">
    <text evidence="3">The sequence shown here is derived from an EMBL/GenBank/DDBJ whole genome shotgun (WGS) entry which is preliminary data.</text>
</comment>
<dbReference type="OrthoDB" id="9792534at2"/>
<proteinExistence type="predicted"/>
<dbReference type="GO" id="GO:0006629">
    <property type="term" value="P:lipid metabolic process"/>
    <property type="evidence" value="ECO:0007669"/>
    <property type="project" value="InterPro"/>
</dbReference>
<reference evidence="3 4" key="1">
    <citation type="submission" date="2016-11" db="EMBL/GenBank/DDBJ databases">
        <title>Whole Genome Sequencing of Mucilaginibacter polytrichastri RG4-7(T) isolated from the moss sample.</title>
        <authorList>
            <person name="Li Y."/>
        </authorList>
    </citation>
    <scope>NUCLEOTIDE SEQUENCE [LARGE SCALE GENOMIC DNA]</scope>
    <source>
        <strain evidence="3 4">RG4-7</strain>
    </source>
</reference>
<dbReference type="RefSeq" id="WP_083627455.1">
    <property type="nucleotide sequence ID" value="NZ_FPAM01000012.1"/>
</dbReference>